<dbReference type="PIRSF" id="PIRSF003101">
    <property type="entry name" value="FtsA"/>
    <property type="match status" value="1"/>
</dbReference>
<dbReference type="GO" id="GO:0009898">
    <property type="term" value="C:cytoplasmic side of plasma membrane"/>
    <property type="evidence" value="ECO:0007669"/>
    <property type="project" value="UniProtKB-UniRule"/>
</dbReference>
<evidence type="ECO:0000256" key="7">
    <source>
        <dbReference type="HAMAP-Rule" id="MF_02033"/>
    </source>
</evidence>
<comment type="caution">
    <text evidence="10">The sequence shown here is derived from an EMBL/GenBank/DDBJ whole genome shotgun (WGS) entry which is preliminary data.</text>
</comment>
<dbReference type="PANTHER" id="PTHR32432">
    <property type="entry name" value="CELL DIVISION PROTEIN FTSA-RELATED"/>
    <property type="match status" value="1"/>
</dbReference>
<dbReference type="PANTHER" id="PTHR32432:SF4">
    <property type="entry name" value="CELL DIVISION PROTEIN FTSA"/>
    <property type="match status" value="1"/>
</dbReference>
<sequence length="415" mass="45622">MGDLITAIDLGTSKVCVMIAEIDEKGKTQIIGLGKSPCKGIKKGIVVDIEATTNSILEAVEQAENMADIEVEEAFINIPGGYTNLIKNKGVIAVSNEDREITMEDVKRVLNSATIVSIPQDQRIIDVVPNQYIIDGYDEIKDPIGMVGIRLEVDCDIITGSVTSVLNLVRSVNRSGIEVLGIIMEPLATSEAVLTRDEKELGVLLVDIGSGTTDLSLFKHGRLIYSNLIPVAGNHITNDISVGLRIPFKESEDIKKKHGLAYVPLAKEENVIEIKPISIDETIKVNEVNLAQIIEARISEIFELINSDIINKGIKNEILTGVVLTGGGVNYFNGIKELGSKIFGLPVRLGQPNIIGAKEPIFSTGVGLVNYGYKRKFNYYIEYNNVENKNSKHRKGFSTSKNVMNFIKKIWDEYF</sequence>
<dbReference type="InterPro" id="IPR050696">
    <property type="entry name" value="FtsA/MreB"/>
</dbReference>
<dbReference type="HAMAP" id="MF_02033">
    <property type="entry name" value="FtsA"/>
    <property type="match status" value="1"/>
</dbReference>
<keyword evidence="2 7" id="KW-1003">Cell membrane</keyword>
<evidence type="ECO:0000256" key="1">
    <source>
        <dbReference type="ARBA" id="ARBA00007381"/>
    </source>
</evidence>
<comment type="subcellular location">
    <subcellularLocation>
        <location evidence="7">Cell membrane</location>
        <topology evidence="7">Peripheral membrane protein</topology>
        <orientation evidence="7">Cytoplasmic side</orientation>
    </subcellularLocation>
    <text evidence="7">Localizes to the Z ring in an FtsZ-dependent manner. Targeted to the membrane through a conserved C-terminal amphipathic helix.</text>
</comment>
<dbReference type="Proteomes" id="UP000284177">
    <property type="component" value="Unassembled WGS sequence"/>
</dbReference>
<protein>
    <recommendedName>
        <fullName evidence="7 8">Cell division protein FtsA</fullName>
    </recommendedName>
</protein>
<evidence type="ECO:0000256" key="5">
    <source>
        <dbReference type="ARBA" id="ARBA00023136"/>
    </source>
</evidence>
<dbReference type="Pfam" id="PF14450">
    <property type="entry name" value="FtsA"/>
    <property type="match status" value="1"/>
</dbReference>
<evidence type="ECO:0000313" key="11">
    <source>
        <dbReference type="Proteomes" id="UP000284177"/>
    </source>
</evidence>
<feature type="domain" description="SHS2" evidence="9">
    <location>
        <begin position="5"/>
        <end position="193"/>
    </location>
</feature>
<dbReference type="InterPro" id="IPR020823">
    <property type="entry name" value="Cell_div_FtsA"/>
</dbReference>
<dbReference type="SUPFAM" id="SSF53067">
    <property type="entry name" value="Actin-like ATPase domain"/>
    <property type="match status" value="2"/>
</dbReference>
<keyword evidence="5 7" id="KW-0472">Membrane</keyword>
<evidence type="ECO:0000256" key="3">
    <source>
        <dbReference type="ARBA" id="ARBA00022618"/>
    </source>
</evidence>
<evidence type="ECO:0000256" key="2">
    <source>
        <dbReference type="ARBA" id="ARBA00022475"/>
    </source>
</evidence>
<dbReference type="PROSITE" id="PS00329">
    <property type="entry name" value="HSP70_2"/>
    <property type="match status" value="1"/>
</dbReference>
<gene>
    <name evidence="7" type="primary">ftsA</name>
    <name evidence="10" type="ORF">BET03_00285</name>
</gene>
<dbReference type="InterPro" id="IPR003494">
    <property type="entry name" value="SHS2_FtsA"/>
</dbReference>
<dbReference type="SMART" id="SM00842">
    <property type="entry name" value="FtsA"/>
    <property type="match status" value="1"/>
</dbReference>
<dbReference type="InterPro" id="IPR018181">
    <property type="entry name" value="Heat_shock_70_CS"/>
</dbReference>
<proteinExistence type="inferred from homology"/>
<name>A0A419TA16_9FIRM</name>
<dbReference type="NCBIfam" id="TIGR01174">
    <property type="entry name" value="ftsA"/>
    <property type="match status" value="1"/>
</dbReference>
<dbReference type="GO" id="GO:0032153">
    <property type="term" value="C:cell division site"/>
    <property type="evidence" value="ECO:0007669"/>
    <property type="project" value="UniProtKB-UniRule"/>
</dbReference>
<dbReference type="AlphaFoldDB" id="A0A419TA16"/>
<comment type="similarity">
    <text evidence="1">Belongs to the heat shock protein 70 family.</text>
</comment>
<evidence type="ECO:0000256" key="4">
    <source>
        <dbReference type="ARBA" id="ARBA00023016"/>
    </source>
</evidence>
<keyword evidence="11" id="KW-1185">Reference proteome</keyword>
<reference evidence="10 11" key="1">
    <citation type="submission" date="2016-08" db="EMBL/GenBank/DDBJ databases">
        <title>Novel Firmicutes and Novel Genomes.</title>
        <authorList>
            <person name="Poppleton D.I."/>
            <person name="Gribaldo S."/>
        </authorList>
    </citation>
    <scope>NUCLEOTIDE SEQUENCE [LARGE SCALE GENOMIC DNA]</scope>
    <source>
        <strain evidence="10 11">CTT3</strain>
    </source>
</reference>
<accession>A0A419TA16</accession>
<dbReference type="GO" id="GO:0043093">
    <property type="term" value="P:FtsZ-dependent cytokinesis"/>
    <property type="evidence" value="ECO:0007669"/>
    <property type="project" value="UniProtKB-UniRule"/>
</dbReference>
<dbReference type="Pfam" id="PF02491">
    <property type="entry name" value="SHS2_FTSA"/>
    <property type="match status" value="1"/>
</dbReference>
<dbReference type="RefSeq" id="WP_120166057.1">
    <property type="nucleotide sequence ID" value="NZ_MCIB01000001.1"/>
</dbReference>
<comment type="function">
    <text evidence="7 8">Cell division protein that is involved in the assembly of the Z ring. May serve as a membrane anchor for the Z ring.</text>
</comment>
<dbReference type="EMBL" id="MCIB01000001">
    <property type="protein sequence ID" value="RKD34305.1"/>
    <property type="molecule type" value="Genomic_DNA"/>
</dbReference>
<comment type="similarity">
    <text evidence="7 8">Belongs to the FtsA/MreB family.</text>
</comment>
<dbReference type="CDD" id="cd24048">
    <property type="entry name" value="ASKHA_NBD_FtsA"/>
    <property type="match status" value="1"/>
</dbReference>
<evidence type="ECO:0000256" key="8">
    <source>
        <dbReference type="PIRNR" id="PIRNR003101"/>
    </source>
</evidence>
<comment type="subunit">
    <text evidence="7">Self-interacts. Interacts with FtsZ.</text>
</comment>
<dbReference type="OrthoDB" id="9768127at2"/>
<evidence type="ECO:0000256" key="6">
    <source>
        <dbReference type="ARBA" id="ARBA00023306"/>
    </source>
</evidence>
<dbReference type="InterPro" id="IPR043129">
    <property type="entry name" value="ATPase_NBD"/>
</dbReference>
<evidence type="ECO:0000259" key="9">
    <source>
        <dbReference type="SMART" id="SM00842"/>
    </source>
</evidence>
<keyword evidence="3 7" id="KW-0132">Cell division</keyword>
<keyword evidence="4" id="KW-0346">Stress response</keyword>
<organism evidence="10 11">
    <name type="scientific">Thermohalobacter berrensis</name>
    <dbReference type="NCBI Taxonomy" id="99594"/>
    <lineage>
        <taxon>Bacteria</taxon>
        <taxon>Bacillati</taxon>
        <taxon>Bacillota</taxon>
        <taxon>Tissierellia</taxon>
        <taxon>Tissierellales</taxon>
        <taxon>Thermohalobacteraceae</taxon>
        <taxon>Thermohalobacter</taxon>
    </lineage>
</organism>
<dbReference type="Gene3D" id="3.30.420.40">
    <property type="match status" value="2"/>
</dbReference>
<evidence type="ECO:0000313" key="10">
    <source>
        <dbReference type="EMBL" id="RKD34305.1"/>
    </source>
</evidence>
<keyword evidence="6 7" id="KW-0131">Cell cycle</keyword>